<keyword evidence="10" id="KW-0249">Electron transport</keyword>
<dbReference type="GO" id="GO:0006120">
    <property type="term" value="P:mitochondrial electron transport, NADH to ubiquinone"/>
    <property type="evidence" value="ECO:0007669"/>
    <property type="project" value="InterPro"/>
</dbReference>
<dbReference type="InterPro" id="IPR033034">
    <property type="entry name" value="NDUFB9"/>
</dbReference>
<evidence type="ECO:0000256" key="15">
    <source>
        <dbReference type="ARBA" id="ARBA00032528"/>
    </source>
</evidence>
<dbReference type="Proteomes" id="UP001050691">
    <property type="component" value="Unassembled WGS sequence"/>
</dbReference>
<dbReference type="InterPro" id="IPR045292">
    <property type="entry name" value="Complex1_LYR_NDUFB9_LYRM3"/>
</dbReference>
<feature type="domain" description="Complex 1 LYR protein" evidence="16">
    <location>
        <begin position="18"/>
        <end position="73"/>
    </location>
</feature>
<proteinExistence type="inferred from homology"/>
<comment type="subcellular location">
    <subcellularLocation>
        <location evidence="2">Mitochondrion inner membrane</location>
        <topology evidence="2">Peripheral membrane protein</topology>
        <orientation evidence="2">Matrix side</orientation>
    </subcellularLocation>
</comment>
<comment type="similarity">
    <text evidence="3">Belongs to the complex I LYR family.</text>
</comment>
<dbReference type="AlphaFoldDB" id="A0AAV5A3J5"/>
<evidence type="ECO:0000256" key="6">
    <source>
        <dbReference type="ARBA" id="ARBA00022448"/>
    </source>
</evidence>
<protein>
    <recommendedName>
        <fullName evidence="5">NADH dehydrogenase [ubiquinone] 1 beta subcomplex subunit 9</fullName>
    </recommendedName>
    <alternativeName>
        <fullName evidence="14">Complex I-B22</fullName>
    </alternativeName>
    <alternativeName>
        <fullName evidence="15">NADH-ubiquinone oxidoreductase B22 subunit</fullName>
    </alternativeName>
</protein>
<reference evidence="17" key="1">
    <citation type="submission" date="2021-10" db="EMBL/GenBank/DDBJ databases">
        <title>De novo Genome Assembly of Clathrus columnatus (Basidiomycota, Fungi) Using Illumina and Nanopore Sequence Data.</title>
        <authorList>
            <person name="Ogiso-Tanaka E."/>
            <person name="Itagaki H."/>
            <person name="Hosoya T."/>
            <person name="Hosaka K."/>
        </authorList>
    </citation>
    <scope>NUCLEOTIDE SEQUENCE</scope>
    <source>
        <strain evidence="17">MO-923</strain>
    </source>
</reference>
<keyword evidence="9" id="KW-0999">Mitochondrion inner membrane</keyword>
<keyword evidence="18" id="KW-1185">Reference proteome</keyword>
<evidence type="ECO:0000256" key="7">
    <source>
        <dbReference type="ARBA" id="ARBA00022553"/>
    </source>
</evidence>
<keyword evidence="13" id="KW-0472">Membrane</keyword>
<evidence type="ECO:0000256" key="10">
    <source>
        <dbReference type="ARBA" id="ARBA00022982"/>
    </source>
</evidence>
<keyword evidence="8" id="KW-0679">Respiratory chain</keyword>
<evidence type="ECO:0000256" key="5">
    <source>
        <dbReference type="ARBA" id="ARBA00018684"/>
    </source>
</evidence>
<sequence length="121" mass="14134">MSTPTVVSPFSTAHRLYVKSLYKRFLNNSLNWTIRRDLWRPRALEIRAEFERHRNVQDPRALAVLFEKAEAFLATHRHPDPYIPPAFPGGTKWERNIPPRMGPIFDHHPVESEEGAIVTKH</sequence>
<evidence type="ECO:0000259" key="16">
    <source>
        <dbReference type="Pfam" id="PF05347"/>
    </source>
</evidence>
<evidence type="ECO:0000256" key="14">
    <source>
        <dbReference type="ARBA" id="ARBA00030192"/>
    </source>
</evidence>
<evidence type="ECO:0000313" key="18">
    <source>
        <dbReference type="Proteomes" id="UP001050691"/>
    </source>
</evidence>
<evidence type="ECO:0000256" key="12">
    <source>
        <dbReference type="ARBA" id="ARBA00023128"/>
    </source>
</evidence>
<dbReference type="EMBL" id="BPWL01000002">
    <property type="protein sequence ID" value="GJJ07146.1"/>
    <property type="molecule type" value="Genomic_DNA"/>
</dbReference>
<keyword evidence="11" id="KW-0007">Acetylation</keyword>
<evidence type="ECO:0000256" key="3">
    <source>
        <dbReference type="ARBA" id="ARBA00009508"/>
    </source>
</evidence>
<keyword evidence="6" id="KW-0813">Transport</keyword>
<evidence type="ECO:0000256" key="13">
    <source>
        <dbReference type="ARBA" id="ARBA00023136"/>
    </source>
</evidence>
<dbReference type="Pfam" id="PF05347">
    <property type="entry name" value="Complex1_LYR"/>
    <property type="match status" value="1"/>
</dbReference>
<evidence type="ECO:0000256" key="4">
    <source>
        <dbReference type="ARBA" id="ARBA00011790"/>
    </source>
</evidence>
<accession>A0AAV5A3J5</accession>
<evidence type="ECO:0000313" key="17">
    <source>
        <dbReference type="EMBL" id="GJJ07146.1"/>
    </source>
</evidence>
<comment type="function">
    <text evidence="1">Accessory subunit of the mitochondrial membrane respiratory chain NADH dehydrogenase (Complex I), that is believed to be not involved in catalysis. Complex I functions in the transfer of electrons from NADH to the respiratory chain. The immediate electron acceptor for the enzyme is believed to be ubiquinone.</text>
</comment>
<dbReference type="InterPro" id="IPR008011">
    <property type="entry name" value="Complex1_LYR_dom"/>
</dbReference>
<evidence type="ECO:0000256" key="2">
    <source>
        <dbReference type="ARBA" id="ARBA00004443"/>
    </source>
</evidence>
<dbReference type="GO" id="GO:0005743">
    <property type="term" value="C:mitochondrial inner membrane"/>
    <property type="evidence" value="ECO:0007669"/>
    <property type="project" value="UniProtKB-SubCell"/>
</dbReference>
<evidence type="ECO:0000256" key="9">
    <source>
        <dbReference type="ARBA" id="ARBA00022792"/>
    </source>
</evidence>
<organism evidence="17 18">
    <name type="scientific">Clathrus columnatus</name>
    <dbReference type="NCBI Taxonomy" id="1419009"/>
    <lineage>
        <taxon>Eukaryota</taxon>
        <taxon>Fungi</taxon>
        <taxon>Dikarya</taxon>
        <taxon>Basidiomycota</taxon>
        <taxon>Agaricomycotina</taxon>
        <taxon>Agaricomycetes</taxon>
        <taxon>Phallomycetidae</taxon>
        <taxon>Phallales</taxon>
        <taxon>Clathraceae</taxon>
        <taxon>Clathrus</taxon>
    </lineage>
</organism>
<dbReference type="PANTHER" id="PTHR12868">
    <property type="entry name" value="NADH-UBIQUINONE OXIDOREDUCTASE B22 SUBUNIT"/>
    <property type="match status" value="1"/>
</dbReference>
<comment type="subunit">
    <text evidence="4">Mammalian complex I is composed of 45 different subunits.</text>
</comment>
<keyword evidence="12" id="KW-0496">Mitochondrion</keyword>
<gene>
    <name evidence="17" type="ORF">Clacol_001346</name>
</gene>
<dbReference type="CDD" id="cd20263">
    <property type="entry name" value="Complex1_LYR_NDUFB9_LYRM3"/>
    <property type="match status" value="1"/>
</dbReference>
<evidence type="ECO:0000256" key="1">
    <source>
        <dbReference type="ARBA" id="ARBA00002920"/>
    </source>
</evidence>
<comment type="caution">
    <text evidence="17">The sequence shown here is derived from an EMBL/GenBank/DDBJ whole genome shotgun (WGS) entry which is preliminary data.</text>
</comment>
<name>A0AAV5A3J5_9AGAM</name>
<dbReference type="PANTHER" id="PTHR12868:SF0">
    <property type="entry name" value="NADH DEHYDROGENASE [UBIQUINONE] 1 BETA SUBCOMPLEX SUBUNIT 9"/>
    <property type="match status" value="1"/>
</dbReference>
<evidence type="ECO:0000256" key="11">
    <source>
        <dbReference type="ARBA" id="ARBA00022990"/>
    </source>
</evidence>
<evidence type="ECO:0000256" key="8">
    <source>
        <dbReference type="ARBA" id="ARBA00022660"/>
    </source>
</evidence>
<keyword evidence="7" id="KW-0597">Phosphoprotein</keyword>